<evidence type="ECO:0000259" key="1">
    <source>
        <dbReference type="Pfam" id="PF07727"/>
    </source>
</evidence>
<dbReference type="Proteomes" id="UP000327085">
    <property type="component" value="Chromosome 7"/>
</dbReference>
<dbReference type="InParanoid" id="A0A5E4FMI6"/>
<dbReference type="EMBL" id="CABIKO010000152">
    <property type="protein sequence ID" value="VVA28879.1"/>
    <property type="molecule type" value="Genomic_DNA"/>
</dbReference>
<dbReference type="InterPro" id="IPR013103">
    <property type="entry name" value="RVT_2"/>
</dbReference>
<proteinExistence type="predicted"/>
<dbReference type="Gramene" id="VVA28879">
    <property type="protein sequence ID" value="VVA28879"/>
    <property type="gene ID" value="Prudul26B031021"/>
</dbReference>
<name>A0A5E4FMI6_PRUDU</name>
<sequence>MSNCVTSMFTTRSWLLTARYLLRQVRVTPCARYLSYAQLSSPYQSFICNITTLVERVTFEQAASNPHWSKAMAAELAVLEQNKKWTLTSLAYDGTVEHYMARLVVKGFTQHEGIDYKETFAPVAKLPTVPCLLVVAAIHHWSLHQMDVHKAFLHGNLTEEVYMQLPPVFR</sequence>
<organism evidence="2 3">
    <name type="scientific">Prunus dulcis</name>
    <name type="common">Almond</name>
    <name type="synonym">Amygdalus dulcis</name>
    <dbReference type="NCBI Taxonomy" id="3755"/>
    <lineage>
        <taxon>Eukaryota</taxon>
        <taxon>Viridiplantae</taxon>
        <taxon>Streptophyta</taxon>
        <taxon>Embryophyta</taxon>
        <taxon>Tracheophyta</taxon>
        <taxon>Spermatophyta</taxon>
        <taxon>Magnoliopsida</taxon>
        <taxon>eudicotyledons</taxon>
        <taxon>Gunneridae</taxon>
        <taxon>Pentapetalae</taxon>
        <taxon>rosids</taxon>
        <taxon>fabids</taxon>
        <taxon>Rosales</taxon>
        <taxon>Rosaceae</taxon>
        <taxon>Amygdaloideae</taxon>
        <taxon>Amygdaleae</taxon>
        <taxon>Prunus</taxon>
    </lineage>
</organism>
<evidence type="ECO:0000313" key="3">
    <source>
        <dbReference type="Proteomes" id="UP000327085"/>
    </source>
</evidence>
<feature type="domain" description="Reverse transcriptase Ty1/copia-type" evidence="1">
    <location>
        <begin position="83"/>
        <end position="169"/>
    </location>
</feature>
<dbReference type="Pfam" id="PF07727">
    <property type="entry name" value="RVT_2"/>
    <property type="match status" value="1"/>
</dbReference>
<protein>
    <submittedName>
        <fullName evidence="2">PREDICTED: Retrovirus-related Pol poly from transposon</fullName>
    </submittedName>
</protein>
<gene>
    <name evidence="2" type="ORF">ALMOND_2B031021</name>
</gene>
<accession>A0A5E4FMI6</accession>
<evidence type="ECO:0000313" key="2">
    <source>
        <dbReference type="EMBL" id="VVA28879.1"/>
    </source>
</evidence>
<dbReference type="AlphaFoldDB" id="A0A5E4FMI6"/>
<reference evidence="3" key="1">
    <citation type="journal article" date="2020" name="Plant J.">
        <title>Transposons played a major role in the diversification between the closely related almond and peach genomes: results from the almond genome sequence.</title>
        <authorList>
            <person name="Alioto T."/>
            <person name="Alexiou K.G."/>
            <person name="Bardil A."/>
            <person name="Barteri F."/>
            <person name="Castanera R."/>
            <person name="Cruz F."/>
            <person name="Dhingra A."/>
            <person name="Duval H."/>
            <person name="Fernandez I Marti A."/>
            <person name="Frias L."/>
            <person name="Galan B."/>
            <person name="Garcia J.L."/>
            <person name="Howad W."/>
            <person name="Gomez-Garrido J."/>
            <person name="Gut M."/>
            <person name="Julca I."/>
            <person name="Morata J."/>
            <person name="Puigdomenech P."/>
            <person name="Ribeca P."/>
            <person name="Rubio Cabetas M.J."/>
            <person name="Vlasova A."/>
            <person name="Wirthensohn M."/>
            <person name="Garcia-Mas J."/>
            <person name="Gabaldon T."/>
            <person name="Casacuberta J.M."/>
            <person name="Arus P."/>
        </authorList>
    </citation>
    <scope>NUCLEOTIDE SEQUENCE [LARGE SCALE GENOMIC DNA]</scope>
    <source>
        <strain evidence="3">cv. Texas</strain>
    </source>
</reference>